<feature type="region of interest" description="Disordered" evidence="1">
    <location>
        <begin position="375"/>
        <end position="395"/>
    </location>
</feature>
<sequence>MSFNDLDYDELTRTLTDNFNILADEVQLLSDRKTVLEHKLRFAHEQYQYLADKYAPADSEIASTLAKLQLPPDLQVSVPDRVGFVPLPGRGRSISKQEAAVAIRDGRRAAQRLAGIKGSTTGSTASGARSISGSSNNMRFSARPTSLSTVLEQDFTVLGKKSSLLCPFAKPAMNRKDSHGASTLESDRPLTPPDAKDPKPHGPTDPICAAMYTETMNSPPPSQSGSAAKCPIRYLDQHSPEEVARYFETHKHEIPRSHEVCVKRYQRNEDDIRKLDAKYGNLVSMIQGLGQKHQPMLPADEEELNKMDEELDRTSIEMVENWAKAVSADGVGQDDAAPEEEYDRESRFDRPMKEIRVGESPSRPWGISVPIFDQPLEERPASPPPAPVSSEHMPKPVGKCPFGGQQAEVKVLPAPAQTQGTTRPTGTCPFAHGQAKLEQAPDSPLTRTAAEETAFPAGRCPFGHDQKANERPAPLNVETPSKVEATPIVHTQPAFINPLDVAEMGANGPNMIFTGPVFIGYPMEQALAFMQQYRGSQ</sequence>
<gene>
    <name evidence="2" type="ORF">D0Z07_2588</name>
</gene>
<dbReference type="OrthoDB" id="5343576at2759"/>
<dbReference type="EMBL" id="VNKQ01000005">
    <property type="protein sequence ID" value="KAG0650885.1"/>
    <property type="molecule type" value="Genomic_DNA"/>
</dbReference>
<evidence type="ECO:0000256" key="1">
    <source>
        <dbReference type="SAM" id="MobiDB-lite"/>
    </source>
</evidence>
<feature type="region of interest" description="Disordered" evidence="1">
    <location>
        <begin position="118"/>
        <end position="139"/>
    </location>
</feature>
<accession>A0A9P6VMU0</accession>
<feature type="compositionally biased region" description="Low complexity" evidence="1">
    <location>
        <begin position="118"/>
        <end position="135"/>
    </location>
</feature>
<feature type="region of interest" description="Disordered" evidence="1">
    <location>
        <begin position="172"/>
        <end position="228"/>
    </location>
</feature>
<proteinExistence type="predicted"/>
<dbReference type="Proteomes" id="UP000785200">
    <property type="component" value="Unassembled WGS sequence"/>
</dbReference>
<name>A0A9P6VMU0_9HELO</name>
<protein>
    <submittedName>
        <fullName evidence="2">Uncharacterized protein</fullName>
    </submittedName>
</protein>
<organism evidence="2 3">
    <name type="scientific">Hyphodiscus hymeniophilus</name>
    <dbReference type="NCBI Taxonomy" id="353542"/>
    <lineage>
        <taxon>Eukaryota</taxon>
        <taxon>Fungi</taxon>
        <taxon>Dikarya</taxon>
        <taxon>Ascomycota</taxon>
        <taxon>Pezizomycotina</taxon>
        <taxon>Leotiomycetes</taxon>
        <taxon>Helotiales</taxon>
        <taxon>Hyphodiscaceae</taxon>
        <taxon>Hyphodiscus</taxon>
    </lineage>
</organism>
<reference evidence="2" key="1">
    <citation type="submission" date="2019-07" db="EMBL/GenBank/DDBJ databases">
        <title>Hyphodiscus hymeniophilus genome sequencing and assembly.</title>
        <authorList>
            <person name="Kramer G."/>
            <person name="Nodwell J."/>
        </authorList>
    </citation>
    <scope>NUCLEOTIDE SEQUENCE</scope>
    <source>
        <strain evidence="2">ATCC 34498</strain>
    </source>
</reference>
<dbReference type="AlphaFoldDB" id="A0A9P6VMU0"/>
<comment type="caution">
    <text evidence="2">The sequence shown here is derived from an EMBL/GenBank/DDBJ whole genome shotgun (WGS) entry which is preliminary data.</text>
</comment>
<keyword evidence="3" id="KW-1185">Reference proteome</keyword>
<evidence type="ECO:0000313" key="2">
    <source>
        <dbReference type="EMBL" id="KAG0650885.1"/>
    </source>
</evidence>
<evidence type="ECO:0000313" key="3">
    <source>
        <dbReference type="Proteomes" id="UP000785200"/>
    </source>
</evidence>